<feature type="compositionally biased region" description="Basic and acidic residues" evidence="1">
    <location>
        <begin position="74"/>
        <end position="86"/>
    </location>
</feature>
<dbReference type="Proteomes" id="UP001066276">
    <property type="component" value="Chromosome 7"/>
</dbReference>
<feature type="compositionally biased region" description="Basic and acidic residues" evidence="1">
    <location>
        <begin position="49"/>
        <end position="58"/>
    </location>
</feature>
<feature type="region of interest" description="Disordered" evidence="1">
    <location>
        <begin position="1"/>
        <end position="25"/>
    </location>
</feature>
<comment type="caution">
    <text evidence="2">The sequence shown here is derived from an EMBL/GenBank/DDBJ whole genome shotgun (WGS) entry which is preliminary data.</text>
</comment>
<evidence type="ECO:0000313" key="3">
    <source>
        <dbReference type="Proteomes" id="UP001066276"/>
    </source>
</evidence>
<sequence>MKVGVDRPPDLARCRPPRPGGLVVPQPQIPLKWSWTKDALWCRVTPEGDGQKAREFPGREIAGPVMPQEMWPEETEKRWRHAMEKRRLTKSGAASSDSEESRATVIQKRDRRESSARA</sequence>
<name>A0AAV7PWR5_PLEWA</name>
<feature type="region of interest" description="Disordered" evidence="1">
    <location>
        <begin position="48"/>
        <end position="118"/>
    </location>
</feature>
<reference evidence="2" key="1">
    <citation type="journal article" date="2022" name="bioRxiv">
        <title>Sequencing and chromosome-scale assembly of the giantPleurodeles waltlgenome.</title>
        <authorList>
            <person name="Brown T."/>
            <person name="Elewa A."/>
            <person name="Iarovenko S."/>
            <person name="Subramanian E."/>
            <person name="Araus A.J."/>
            <person name="Petzold A."/>
            <person name="Susuki M."/>
            <person name="Suzuki K.-i.T."/>
            <person name="Hayashi T."/>
            <person name="Toyoda A."/>
            <person name="Oliveira C."/>
            <person name="Osipova E."/>
            <person name="Leigh N.D."/>
            <person name="Simon A."/>
            <person name="Yun M.H."/>
        </authorList>
    </citation>
    <scope>NUCLEOTIDE SEQUENCE</scope>
    <source>
        <strain evidence="2">20211129_DDA</strain>
        <tissue evidence="2">Liver</tissue>
    </source>
</reference>
<protein>
    <submittedName>
        <fullName evidence="2">Uncharacterized protein</fullName>
    </submittedName>
</protein>
<dbReference type="EMBL" id="JANPWB010000011">
    <property type="protein sequence ID" value="KAJ1131597.1"/>
    <property type="molecule type" value="Genomic_DNA"/>
</dbReference>
<feature type="compositionally biased region" description="Basic and acidic residues" evidence="1">
    <location>
        <begin position="99"/>
        <end position="118"/>
    </location>
</feature>
<feature type="compositionally biased region" description="Basic and acidic residues" evidence="1">
    <location>
        <begin position="1"/>
        <end position="13"/>
    </location>
</feature>
<evidence type="ECO:0000256" key="1">
    <source>
        <dbReference type="SAM" id="MobiDB-lite"/>
    </source>
</evidence>
<gene>
    <name evidence="2" type="ORF">NDU88_009932</name>
</gene>
<organism evidence="2 3">
    <name type="scientific">Pleurodeles waltl</name>
    <name type="common">Iberian ribbed newt</name>
    <dbReference type="NCBI Taxonomy" id="8319"/>
    <lineage>
        <taxon>Eukaryota</taxon>
        <taxon>Metazoa</taxon>
        <taxon>Chordata</taxon>
        <taxon>Craniata</taxon>
        <taxon>Vertebrata</taxon>
        <taxon>Euteleostomi</taxon>
        <taxon>Amphibia</taxon>
        <taxon>Batrachia</taxon>
        <taxon>Caudata</taxon>
        <taxon>Salamandroidea</taxon>
        <taxon>Salamandridae</taxon>
        <taxon>Pleurodelinae</taxon>
        <taxon>Pleurodeles</taxon>
    </lineage>
</organism>
<dbReference type="AlphaFoldDB" id="A0AAV7PWR5"/>
<keyword evidence="3" id="KW-1185">Reference proteome</keyword>
<evidence type="ECO:0000313" key="2">
    <source>
        <dbReference type="EMBL" id="KAJ1131597.1"/>
    </source>
</evidence>
<accession>A0AAV7PWR5</accession>
<proteinExistence type="predicted"/>